<feature type="region of interest" description="Disordered" evidence="1">
    <location>
        <begin position="58"/>
        <end position="81"/>
    </location>
</feature>
<evidence type="ECO:0008006" key="4">
    <source>
        <dbReference type="Google" id="ProtNLM"/>
    </source>
</evidence>
<proteinExistence type="predicted"/>
<organism evidence="2 3">
    <name type="scientific">Pleurodeles waltl</name>
    <name type="common">Iberian ribbed newt</name>
    <dbReference type="NCBI Taxonomy" id="8319"/>
    <lineage>
        <taxon>Eukaryota</taxon>
        <taxon>Metazoa</taxon>
        <taxon>Chordata</taxon>
        <taxon>Craniata</taxon>
        <taxon>Vertebrata</taxon>
        <taxon>Euteleostomi</taxon>
        <taxon>Amphibia</taxon>
        <taxon>Batrachia</taxon>
        <taxon>Caudata</taxon>
        <taxon>Salamandroidea</taxon>
        <taxon>Salamandridae</taxon>
        <taxon>Pleurodelinae</taxon>
        <taxon>Pleurodeles</taxon>
    </lineage>
</organism>
<gene>
    <name evidence="2" type="ORF">NDU88_002869</name>
</gene>
<sequence length="143" mass="16003">MLRDQPLPILIPGNPGHATITVVALLLIADCPVQQHCSLAFSPPTAIMGKHEACQSKLNFEGTHPTQHWTSPERPEEEEHQDINLKELLIHVKTSLKAIHAQLGNLTDRLDQRVDKHGKRLDILENRVSDVNDAQAESKEHLL</sequence>
<keyword evidence="3" id="KW-1185">Reference proteome</keyword>
<accession>A0AAV7Q7C1</accession>
<dbReference type="Proteomes" id="UP001066276">
    <property type="component" value="Chromosome 6"/>
</dbReference>
<evidence type="ECO:0000313" key="2">
    <source>
        <dbReference type="EMBL" id="KAJ1136452.1"/>
    </source>
</evidence>
<comment type="caution">
    <text evidence="2">The sequence shown here is derived from an EMBL/GenBank/DDBJ whole genome shotgun (WGS) entry which is preliminary data.</text>
</comment>
<evidence type="ECO:0000256" key="1">
    <source>
        <dbReference type="SAM" id="MobiDB-lite"/>
    </source>
</evidence>
<dbReference type="EMBL" id="JANPWB010000010">
    <property type="protein sequence ID" value="KAJ1136452.1"/>
    <property type="molecule type" value="Genomic_DNA"/>
</dbReference>
<dbReference type="AlphaFoldDB" id="A0AAV7Q7C1"/>
<evidence type="ECO:0000313" key="3">
    <source>
        <dbReference type="Proteomes" id="UP001066276"/>
    </source>
</evidence>
<protein>
    <recommendedName>
        <fullName evidence="4">t-SNARE coiled-coil homology domain-containing protein</fullName>
    </recommendedName>
</protein>
<reference evidence="2" key="1">
    <citation type="journal article" date="2022" name="bioRxiv">
        <title>Sequencing and chromosome-scale assembly of the giantPleurodeles waltlgenome.</title>
        <authorList>
            <person name="Brown T."/>
            <person name="Elewa A."/>
            <person name="Iarovenko S."/>
            <person name="Subramanian E."/>
            <person name="Araus A.J."/>
            <person name="Petzold A."/>
            <person name="Susuki M."/>
            <person name="Suzuki K.-i.T."/>
            <person name="Hayashi T."/>
            <person name="Toyoda A."/>
            <person name="Oliveira C."/>
            <person name="Osipova E."/>
            <person name="Leigh N.D."/>
            <person name="Simon A."/>
            <person name="Yun M.H."/>
        </authorList>
    </citation>
    <scope>NUCLEOTIDE SEQUENCE</scope>
    <source>
        <strain evidence="2">20211129_DDA</strain>
        <tissue evidence="2">Liver</tissue>
    </source>
</reference>
<name>A0AAV7Q7C1_PLEWA</name>